<accession>A0A0J8A4P2</accession>
<dbReference type="Pfam" id="PF03695">
    <property type="entry name" value="UPF0149"/>
    <property type="match status" value="1"/>
</dbReference>
<dbReference type="NCBIfam" id="TIGR02292">
    <property type="entry name" value="ygfB_yecA"/>
    <property type="match status" value="1"/>
</dbReference>
<dbReference type="AlphaFoldDB" id="A0A0J8A4P2"/>
<evidence type="ECO:0000313" key="3">
    <source>
        <dbReference type="Proteomes" id="UP000052268"/>
    </source>
</evidence>
<evidence type="ECO:0000313" key="2">
    <source>
        <dbReference type="EMBL" id="KMS50365.1"/>
    </source>
</evidence>
<dbReference type="InterPro" id="IPR036255">
    <property type="entry name" value="YgfB-like_sf"/>
</dbReference>
<feature type="region of interest" description="Disordered" evidence="1">
    <location>
        <begin position="1"/>
        <end position="22"/>
    </location>
</feature>
<organism evidence="2 3">
    <name type="scientific">Novosphingobium barchaimii LL02</name>
    <dbReference type="NCBI Taxonomy" id="1114963"/>
    <lineage>
        <taxon>Bacteria</taxon>
        <taxon>Pseudomonadati</taxon>
        <taxon>Pseudomonadota</taxon>
        <taxon>Alphaproteobacteria</taxon>
        <taxon>Sphingomonadales</taxon>
        <taxon>Sphingomonadaceae</taxon>
        <taxon>Novosphingobium</taxon>
    </lineage>
</organism>
<dbReference type="Proteomes" id="UP000052268">
    <property type="component" value="Unassembled WGS sequence"/>
</dbReference>
<reference evidence="2 3" key="1">
    <citation type="journal article" date="2015" name="G3 (Bethesda)">
        <title>Insights into Ongoing Evolution of the Hexachlorocyclohexane Catabolic Pathway from Comparative Genomics of Ten Sphingomonadaceae Strains.</title>
        <authorList>
            <person name="Pearce S.L."/>
            <person name="Oakeshott J.G."/>
            <person name="Pandey G."/>
        </authorList>
    </citation>
    <scope>NUCLEOTIDE SEQUENCE [LARGE SCALE GENOMIC DNA]</scope>
    <source>
        <strain evidence="2 3">LL02</strain>
    </source>
</reference>
<sequence length="208" mass="22697">MELAAGGRTGKSAGGMNFKPRTSQGRTLSLEQLEIWLDELDPPVAGVSSIDGFLAAVAAGPSVIDPDVWIKSILREHALNARSAPARRTILKRYNRICIELAEKPEAYAPIYMRTEEGEVLLEDFANGFFTAMHLDMEAWKPFIADPQFGYPLAALLGHSTITGGPSWIEQLGDPSANLALVDTWRMVPQIISLINDQCAFARMTPAA</sequence>
<dbReference type="SUPFAM" id="SSF101327">
    <property type="entry name" value="YgfB-like"/>
    <property type="match status" value="1"/>
</dbReference>
<dbReference type="InterPro" id="IPR011978">
    <property type="entry name" value="YgfB-like"/>
</dbReference>
<protein>
    <recommendedName>
        <fullName evidence="4">YecA family protein</fullName>
    </recommendedName>
</protein>
<name>A0A0J8A4P2_9SPHN</name>
<evidence type="ECO:0008006" key="4">
    <source>
        <dbReference type="Google" id="ProtNLM"/>
    </source>
</evidence>
<gene>
    <name evidence="2" type="ORF">V474_12685</name>
</gene>
<evidence type="ECO:0000256" key="1">
    <source>
        <dbReference type="SAM" id="MobiDB-lite"/>
    </source>
</evidence>
<keyword evidence="3" id="KW-1185">Reference proteome</keyword>
<dbReference type="PATRIC" id="fig|1114963.3.peg.5192"/>
<comment type="caution">
    <text evidence="2">The sequence shown here is derived from an EMBL/GenBank/DDBJ whole genome shotgun (WGS) entry which is preliminary data.</text>
</comment>
<dbReference type="EMBL" id="JACU01000022">
    <property type="protein sequence ID" value="KMS50365.1"/>
    <property type="molecule type" value="Genomic_DNA"/>
</dbReference>
<proteinExistence type="predicted"/>